<comment type="subcellular location">
    <subcellularLocation>
        <location evidence="2">Cytoplasm</location>
    </subcellularLocation>
    <subcellularLocation>
        <location evidence="1">Nucleus</location>
    </subcellularLocation>
</comment>
<keyword evidence="4" id="KW-0813">Transport</keyword>
<evidence type="ECO:0000256" key="4">
    <source>
        <dbReference type="ARBA" id="ARBA00022448"/>
    </source>
</evidence>
<dbReference type="PANTHER" id="PTHR12596">
    <property type="entry name" value="EXPORTIN 4,7-RELATED"/>
    <property type="match status" value="1"/>
</dbReference>
<evidence type="ECO:0000256" key="5">
    <source>
        <dbReference type="ARBA" id="ARBA00022490"/>
    </source>
</evidence>
<reference evidence="9" key="1">
    <citation type="submission" date="2021-01" db="EMBL/GenBank/DDBJ databases">
        <authorList>
            <person name="Corre E."/>
            <person name="Pelletier E."/>
            <person name="Niang G."/>
            <person name="Scheremetjew M."/>
            <person name="Finn R."/>
            <person name="Kale V."/>
            <person name="Holt S."/>
            <person name="Cochrane G."/>
            <person name="Meng A."/>
            <person name="Brown T."/>
            <person name="Cohen L."/>
        </authorList>
    </citation>
    <scope>NUCLEOTIDE SEQUENCE</scope>
    <source>
        <strain evidence="9">WS</strain>
    </source>
</reference>
<dbReference type="GO" id="GO:0005049">
    <property type="term" value="F:nuclear export signal receptor activity"/>
    <property type="evidence" value="ECO:0007669"/>
    <property type="project" value="InterPro"/>
</dbReference>
<evidence type="ECO:0000256" key="1">
    <source>
        <dbReference type="ARBA" id="ARBA00004123"/>
    </source>
</evidence>
<comment type="similarity">
    <text evidence="3">Belongs to the exportin family.</text>
</comment>
<feature type="domain" description="Importin N-terminal" evidence="8">
    <location>
        <begin position="43"/>
        <end position="92"/>
    </location>
</feature>
<dbReference type="InterPro" id="IPR011989">
    <property type="entry name" value="ARM-like"/>
</dbReference>
<dbReference type="PANTHER" id="PTHR12596:SF2">
    <property type="entry name" value="EXPORTIN-7 ISOFORM X1"/>
    <property type="match status" value="1"/>
</dbReference>
<protein>
    <recommendedName>
        <fullName evidence="8">Importin N-terminal domain-containing protein</fullName>
    </recommendedName>
</protein>
<keyword evidence="5" id="KW-0963">Cytoplasm</keyword>
<proteinExistence type="inferred from homology"/>
<evidence type="ECO:0000256" key="3">
    <source>
        <dbReference type="ARBA" id="ARBA00009466"/>
    </source>
</evidence>
<dbReference type="Pfam" id="PF03810">
    <property type="entry name" value="IBN_N"/>
    <property type="match status" value="1"/>
</dbReference>
<keyword evidence="7" id="KW-0539">Nucleus</keyword>
<dbReference type="GO" id="GO:0005643">
    <property type="term" value="C:nuclear pore"/>
    <property type="evidence" value="ECO:0007669"/>
    <property type="project" value="TreeGrafter"/>
</dbReference>
<dbReference type="GO" id="GO:0005737">
    <property type="term" value="C:cytoplasm"/>
    <property type="evidence" value="ECO:0007669"/>
    <property type="project" value="UniProtKB-SubCell"/>
</dbReference>
<sequence length="1064" mass="122997">MASLADFESLCTQLYNPQQSQLPSNEIAAKLSGFKNPQQIPQLRAIIQQSTNQFALFFAGQTLKDMIGKKWNEIDKDEKVKLRNFLCTYIGNKGYDLPNHVKKEFYSVLGALVKLGWFEDQSNRDLPEQIKQYFIKPENPKLSIIGLQLLGSIIQEINSKNSKHSLSQHRKISTSFRDLALRPIFESALFAIKEVMRSPDQSDMVRELCLEALKLTRECLSFDFVGIFPYESTEDLGVVQIPAAWRPLLEDSNTVEIFWDIYNKFPDFSGKELAMQILVLLASVRRSLFSGEEEKVSYLSKFLNGVIVSLRNQTGLNNPDCYHQFCRLLPRLKTNFQLTEFVQCEKYKEWLDLTAKFTLESFKQWESASPKVYYILSLWMKLVASAPYVRNADQENSLESYVPEICSQFILTRLELAKGIVEKEGAIENPLEHEESLFEQMEAFPQLAHCDFEKTMQTFTSTFDPLYVQYRACIQNNGSPQEFEILEGQLAWLCYMFGSVLGRRHANASKTKESLIGDAELSARVVRVMGLISERLKNPNAYQSESVQRLELGTLKFLKQFKSIYLTDSKLDHSDFYERFKRLIQVDSELKCLNIVITKIANNLRIWAKSEKIIRKTLKLFESVTTGYSTSSMACKLESTQFMLKNHSPDTFSFLNEPMNLRHRMLFYRILTRVLFNRDGGEEAFIQFLQPIDVACAQIMQVQNPQELTTPQGRFALAGLFRDLRGICWACINKDQYGYFFDWLHPNRIVLLHKVVQYCYQYQDVMTPLLQFLCEFVLNRGHRQKFGTSSPKGIILFKELSKILVVYGRQLPNLQVPSDKEYEMRYKPISMSVLALMRSMSGDYCNFGVFELYNDSSLTDSLSIFIQLILKIPPENIKAYPKLKTNYFGLLEVLFSNFLSTIIKFDSAIFSQLLSSMEYGITDEDTSISTGVCSALNNLCDFYISNTKTKKTQDGEVLQKHLQQNPAVFHRILQQFFRLMMYEECSNQWSISRAMLSLIVIDPGFFEQLRMQIIGSIPDDERRVKLQEAFVELMKDVEYNLTTENKDTFTSNMITFRNTCKALL</sequence>
<dbReference type="Gene3D" id="1.25.10.10">
    <property type="entry name" value="Leucine-rich Repeat Variant"/>
    <property type="match status" value="2"/>
</dbReference>
<evidence type="ECO:0000256" key="6">
    <source>
        <dbReference type="ARBA" id="ARBA00022927"/>
    </source>
</evidence>
<gene>
    <name evidence="9" type="ORF">PCOS0759_LOCUS6738</name>
</gene>
<dbReference type="PROSITE" id="PS50166">
    <property type="entry name" value="IMPORTIN_B_NT"/>
    <property type="match status" value="1"/>
</dbReference>
<evidence type="ECO:0000256" key="2">
    <source>
        <dbReference type="ARBA" id="ARBA00004496"/>
    </source>
</evidence>
<dbReference type="GO" id="GO:0006611">
    <property type="term" value="P:protein export from nucleus"/>
    <property type="evidence" value="ECO:0007669"/>
    <property type="project" value="TreeGrafter"/>
</dbReference>
<dbReference type="InterPro" id="IPR001494">
    <property type="entry name" value="Importin-beta_N"/>
</dbReference>
<dbReference type="SUPFAM" id="SSF48371">
    <property type="entry name" value="ARM repeat"/>
    <property type="match status" value="1"/>
</dbReference>
<dbReference type="InterPro" id="IPR016024">
    <property type="entry name" value="ARM-type_fold"/>
</dbReference>
<organism evidence="9">
    <name type="scientific">Percolomonas cosmopolitus</name>
    <dbReference type="NCBI Taxonomy" id="63605"/>
    <lineage>
        <taxon>Eukaryota</taxon>
        <taxon>Discoba</taxon>
        <taxon>Heterolobosea</taxon>
        <taxon>Tetramitia</taxon>
        <taxon>Eutetramitia</taxon>
        <taxon>Percolomonadidae</taxon>
        <taxon>Percolomonas</taxon>
    </lineage>
</organism>
<keyword evidence="6" id="KW-0653">Protein transport</keyword>
<accession>A0A7S1PI08</accession>
<dbReference type="InterPro" id="IPR044189">
    <property type="entry name" value="XPO4/7-like"/>
</dbReference>
<name>A0A7S1PI08_9EUKA</name>
<dbReference type="Pfam" id="PF25795">
    <property type="entry name" value="TPR_XPO7"/>
    <property type="match status" value="1"/>
</dbReference>
<evidence type="ECO:0000256" key="7">
    <source>
        <dbReference type="ARBA" id="ARBA00023242"/>
    </source>
</evidence>
<evidence type="ECO:0000313" key="9">
    <source>
        <dbReference type="EMBL" id="CAD9083484.1"/>
    </source>
</evidence>
<evidence type="ECO:0000259" key="8">
    <source>
        <dbReference type="PROSITE" id="PS50166"/>
    </source>
</evidence>
<dbReference type="GO" id="GO:0031267">
    <property type="term" value="F:small GTPase binding"/>
    <property type="evidence" value="ECO:0007669"/>
    <property type="project" value="InterPro"/>
</dbReference>
<dbReference type="InterPro" id="IPR057947">
    <property type="entry name" value="TPR_XPO7/RBP17"/>
</dbReference>
<dbReference type="EMBL" id="HBGD01008180">
    <property type="protein sequence ID" value="CAD9083484.1"/>
    <property type="molecule type" value="Transcribed_RNA"/>
</dbReference>
<dbReference type="AlphaFoldDB" id="A0A7S1PI08"/>